<proteinExistence type="predicted"/>
<evidence type="ECO:0000259" key="1">
    <source>
        <dbReference type="PROSITE" id="PS51304"/>
    </source>
</evidence>
<dbReference type="GO" id="GO:0030246">
    <property type="term" value="F:carbohydrate binding"/>
    <property type="evidence" value="ECO:0007669"/>
    <property type="project" value="InterPro"/>
</dbReference>
<protein>
    <recommendedName>
        <fullName evidence="1">Galectin domain-containing protein</fullName>
    </recommendedName>
</protein>
<dbReference type="EMBL" id="MN739966">
    <property type="protein sequence ID" value="QHT80176.1"/>
    <property type="molecule type" value="Genomic_DNA"/>
</dbReference>
<dbReference type="Gene3D" id="2.60.120.200">
    <property type="match status" value="1"/>
</dbReference>
<name>A0A6C0HJ88_9ZZZZ</name>
<sequence length="385" mass="45241">MNSNSKWYIKTNSDRKGAFNLLDGSDNVLFHFNPRPSEKSIVISSRINGIWDTSHNLTIPFPSYHPSVNTNIPLHGEIEVDISSGFHINIENLDQKFVYPHVLPWNTFRGNVFMHYQSDQMFESKWTITSNYRRKPSLSRIAVILLCRFPHKVWFDFLDTFSHIYTVYVVIDDNSVDYKTTEFGKYPNIHILQVEDSVCRNAGYTKSSVTMKKPECAWDKALYFSSCDFMNFTHVWFLEEDVFFYSDQTLMDLDEQFPESDLICNQVTTKAEEPKNHTWKWWGSVLEATGKENYTFYRGMMCACRVSQKVLHEIGKFVKRKKTLFFIEALFPTITHYLKGTVTFPLELGNIVFQYHWNLTNIVSKRHLYHPVKNIQSHLDFRSCS</sequence>
<dbReference type="PROSITE" id="PS51304">
    <property type="entry name" value="GALECTIN"/>
    <property type="match status" value="1"/>
</dbReference>
<organism evidence="2">
    <name type="scientific">viral metagenome</name>
    <dbReference type="NCBI Taxonomy" id="1070528"/>
    <lineage>
        <taxon>unclassified sequences</taxon>
        <taxon>metagenomes</taxon>
        <taxon>organismal metagenomes</taxon>
    </lineage>
</organism>
<accession>A0A6C0HJ88</accession>
<reference evidence="2" key="1">
    <citation type="journal article" date="2020" name="Nature">
        <title>Giant virus diversity and host interactions through global metagenomics.</title>
        <authorList>
            <person name="Schulz F."/>
            <person name="Roux S."/>
            <person name="Paez-Espino D."/>
            <person name="Jungbluth S."/>
            <person name="Walsh D.A."/>
            <person name="Denef V.J."/>
            <person name="McMahon K.D."/>
            <person name="Konstantinidis K.T."/>
            <person name="Eloe-Fadrosh E.A."/>
            <person name="Kyrpides N.C."/>
            <person name="Woyke T."/>
        </authorList>
    </citation>
    <scope>NUCLEOTIDE SEQUENCE</scope>
    <source>
        <strain evidence="2">GVMAG-M-3300023184-120</strain>
    </source>
</reference>
<evidence type="ECO:0000313" key="2">
    <source>
        <dbReference type="EMBL" id="QHT80176.1"/>
    </source>
</evidence>
<dbReference type="InterPro" id="IPR001079">
    <property type="entry name" value="Galectin_CRD"/>
</dbReference>
<dbReference type="SUPFAM" id="SSF49899">
    <property type="entry name" value="Concanavalin A-like lectins/glucanases"/>
    <property type="match status" value="1"/>
</dbReference>
<feature type="domain" description="Galectin" evidence="1">
    <location>
        <begin position="1"/>
        <end position="131"/>
    </location>
</feature>
<dbReference type="Pfam" id="PF00337">
    <property type="entry name" value="Gal-bind_lectin"/>
    <property type="match status" value="1"/>
</dbReference>
<dbReference type="AlphaFoldDB" id="A0A6C0HJ88"/>
<dbReference type="InterPro" id="IPR013320">
    <property type="entry name" value="ConA-like_dom_sf"/>
</dbReference>